<dbReference type="EC" id="2.8.3.17" evidence="2"/>
<gene>
    <name evidence="2" type="primary">fldA_2</name>
    <name evidence="2" type="ORF">GJW-30_1_01671</name>
</gene>
<name>A0A0S3PT50_9BRAD</name>
<dbReference type="GO" id="GO:0043785">
    <property type="term" value="F:cinnamoyl-CoA:phenyllactate CoA-transferase activity"/>
    <property type="evidence" value="ECO:0007669"/>
    <property type="project" value="UniProtKB-EC"/>
</dbReference>
<dbReference type="InterPro" id="IPR023606">
    <property type="entry name" value="CoA-Trfase_III_dom_1_sf"/>
</dbReference>
<dbReference type="RefSeq" id="WP_096354121.1">
    <property type="nucleotide sequence ID" value="NZ_AP014946.1"/>
</dbReference>
<dbReference type="PANTHER" id="PTHR48228">
    <property type="entry name" value="SUCCINYL-COA--D-CITRAMALATE COA-TRANSFERASE"/>
    <property type="match status" value="1"/>
</dbReference>
<evidence type="ECO:0000313" key="2">
    <source>
        <dbReference type="EMBL" id="BAT59141.1"/>
    </source>
</evidence>
<reference evidence="2 3" key="1">
    <citation type="submission" date="2015-08" db="EMBL/GenBank/DDBJ databases">
        <title>Investigation of the bacterial diversity of lava forest soil.</title>
        <authorList>
            <person name="Lee J.S."/>
        </authorList>
    </citation>
    <scope>NUCLEOTIDE SEQUENCE [LARGE SCALE GENOMIC DNA]</scope>
    <source>
        <strain evidence="2 3">GJW-30</strain>
    </source>
</reference>
<feature type="region of interest" description="Disordered" evidence="1">
    <location>
        <begin position="337"/>
        <end position="374"/>
    </location>
</feature>
<dbReference type="Proteomes" id="UP000236884">
    <property type="component" value="Chromosome"/>
</dbReference>
<dbReference type="PANTHER" id="PTHR48228:SF5">
    <property type="entry name" value="ALPHA-METHYLACYL-COA RACEMASE"/>
    <property type="match status" value="1"/>
</dbReference>
<evidence type="ECO:0000256" key="1">
    <source>
        <dbReference type="SAM" id="MobiDB-lite"/>
    </source>
</evidence>
<dbReference type="SUPFAM" id="SSF89796">
    <property type="entry name" value="CoA-transferase family III (CaiB/BaiF)"/>
    <property type="match status" value="1"/>
</dbReference>
<dbReference type="Gene3D" id="3.40.50.10540">
    <property type="entry name" value="Crotonobetainyl-coa:carnitine coa-transferase, domain 1"/>
    <property type="match status" value="2"/>
</dbReference>
<accession>A0A0S3PT50</accession>
<dbReference type="OrthoDB" id="9806585at2"/>
<dbReference type="Pfam" id="PF02515">
    <property type="entry name" value="CoA_transf_3"/>
    <property type="match status" value="1"/>
</dbReference>
<dbReference type="InterPro" id="IPR003673">
    <property type="entry name" value="CoA-Trfase_fam_III"/>
</dbReference>
<dbReference type="EMBL" id="AP014946">
    <property type="protein sequence ID" value="BAT59141.1"/>
    <property type="molecule type" value="Genomic_DNA"/>
</dbReference>
<keyword evidence="3" id="KW-1185">Reference proteome</keyword>
<proteinExistence type="predicted"/>
<dbReference type="InterPro" id="IPR050509">
    <property type="entry name" value="CoA-transferase_III"/>
</dbReference>
<dbReference type="AlphaFoldDB" id="A0A0S3PT50"/>
<organism evidence="2 3">
    <name type="scientific">Variibacter gotjawalensis</name>
    <dbReference type="NCBI Taxonomy" id="1333996"/>
    <lineage>
        <taxon>Bacteria</taxon>
        <taxon>Pseudomonadati</taxon>
        <taxon>Pseudomonadota</taxon>
        <taxon>Alphaproteobacteria</taxon>
        <taxon>Hyphomicrobiales</taxon>
        <taxon>Nitrobacteraceae</taxon>
        <taxon>Variibacter</taxon>
    </lineage>
</organism>
<protein>
    <submittedName>
        <fullName evidence="2">E-cinnamoyl-CoA:R-phenyllactate CoA transferase</fullName>
        <ecNumber evidence="2">2.8.3.17</ecNumber>
    </submittedName>
</protein>
<dbReference type="KEGG" id="vgo:GJW-30_1_01671"/>
<keyword evidence="2" id="KW-0808">Transferase</keyword>
<evidence type="ECO:0000313" key="3">
    <source>
        <dbReference type="Proteomes" id="UP000236884"/>
    </source>
</evidence>
<sequence length="406" mass="43453">MYDLLKGLRIVEGSSFIAAPSCGLHLLQLGAEVIRFDNIGGGPDFRRWPLAPNGLSFYWEGLNKGKKSIAIDLTRPEGRELAVTLATAPGKDGGIFLTNFPVGGFLAHDKLAARRADMISVRVMGWADGTTGVDYTVNAAFGYPYLTGPSDQTAPVNHIMPSWDLLTGASAAYSLLAAERYRRETGKGQEVRLPLGDVAMATLSHLGQVAEVLTSGADRPRMGNDIFGAFGRDFLTRDGKRVMVVAITPRQWTGMLKGFGLTEKVAALEAELGVTFAKDEGIRFAHRHRLFPLIEAAIATRTQAECGKLFDESDICWGPYQSVHEAVTEGPHFKNSPLFAEASHPSGHTYPTSGPAPSFLGLDRGAAGSAPKLGQHTDEVLSGVLGLSSGEIGKLHDQKVVAGPEK</sequence>